<comment type="catalytic activity">
    <reaction evidence="1">
        <text>alpha-D-glucose 6-phosphate = beta-D-glucose 6-phosphate</text>
        <dbReference type="Rhea" id="RHEA:16249"/>
        <dbReference type="ChEBI" id="CHEBI:58225"/>
        <dbReference type="ChEBI" id="CHEBI:58247"/>
        <dbReference type="EC" id="5.1.3.15"/>
    </reaction>
</comment>
<organism evidence="8 9">
    <name type="scientific">Coniophora puteana (strain RWD-64-598)</name>
    <name type="common">Brown rot fungus</name>
    <dbReference type="NCBI Taxonomy" id="741705"/>
    <lineage>
        <taxon>Eukaryota</taxon>
        <taxon>Fungi</taxon>
        <taxon>Dikarya</taxon>
        <taxon>Basidiomycota</taxon>
        <taxon>Agaricomycotina</taxon>
        <taxon>Agaricomycetes</taxon>
        <taxon>Agaricomycetidae</taxon>
        <taxon>Boletales</taxon>
        <taxon>Coniophorineae</taxon>
        <taxon>Coniophoraceae</taxon>
        <taxon>Coniophora</taxon>
    </lineage>
</organism>
<comment type="function">
    <text evidence="5">Catalyzes the interconversion between the alpha and beta anomers from at least three hexose 6-phosphate sugars (Glc6P, Gal6P, and Man6P).</text>
</comment>
<sequence>MPIHIENGKVRLDHPKGSSAEVLLYGATVISWKTIVDGSEPTEHLFLSKKAVLDGSRAVRGGIPLVFPCFGPPSRPEHSKMVQHGFARTETWKLAKQSDDGETLEVHLTLDPNPSIESVYDKPFSLTYVVAITEKTMVNELRVTNPHPSDTLEFQTLLHTYFRAPMEDVRVEPLQGKPYFDKTTMTERVENRELVDVKTFTDSVYGNAEKKSKFTWPGGGIEIESFNYPDLVVWNPQEEVASKMTDMEEYGWHHFLCVEPASVRDFVKVTPGGTWSGKQIVYTIPGRSH</sequence>
<evidence type="ECO:0000256" key="5">
    <source>
        <dbReference type="PIRNR" id="PIRNR016020"/>
    </source>
</evidence>
<dbReference type="GeneID" id="19199431"/>
<accession>A0A5M3MX55</accession>
<dbReference type="GO" id="GO:0005975">
    <property type="term" value="P:carbohydrate metabolic process"/>
    <property type="evidence" value="ECO:0007669"/>
    <property type="project" value="InterPro"/>
</dbReference>
<evidence type="ECO:0000256" key="4">
    <source>
        <dbReference type="ARBA" id="ARBA00023235"/>
    </source>
</evidence>
<evidence type="ECO:0000256" key="7">
    <source>
        <dbReference type="PIRSR" id="PIRSR016020-2"/>
    </source>
</evidence>
<evidence type="ECO:0000256" key="2">
    <source>
        <dbReference type="ARBA" id="ARBA00005866"/>
    </source>
</evidence>
<dbReference type="RefSeq" id="XP_007765546.1">
    <property type="nucleotide sequence ID" value="XM_007767356.1"/>
</dbReference>
<dbReference type="Proteomes" id="UP000053558">
    <property type="component" value="Unassembled WGS sequence"/>
</dbReference>
<dbReference type="InterPro" id="IPR025532">
    <property type="entry name" value="G6P_1-epimerase"/>
</dbReference>
<gene>
    <name evidence="8" type="ORF">CONPUDRAFT_118890</name>
</gene>
<dbReference type="Pfam" id="PF01263">
    <property type="entry name" value="Aldose_epim"/>
    <property type="match status" value="1"/>
</dbReference>
<dbReference type="InterPro" id="IPR014718">
    <property type="entry name" value="GH-type_carb-bd"/>
</dbReference>
<dbReference type="InterPro" id="IPR011013">
    <property type="entry name" value="Gal_mutarotase_sf_dom"/>
</dbReference>
<keyword evidence="4 5" id="KW-0413">Isomerase</keyword>
<comment type="caution">
    <text evidence="8">The sequence shown here is derived from an EMBL/GenBank/DDBJ whole genome shotgun (WGS) entry which is preliminary data.</text>
</comment>
<keyword evidence="9" id="KW-1185">Reference proteome</keyword>
<dbReference type="GO" id="GO:0030246">
    <property type="term" value="F:carbohydrate binding"/>
    <property type="evidence" value="ECO:0007669"/>
    <property type="project" value="UniProtKB-UniRule"/>
</dbReference>
<evidence type="ECO:0000313" key="9">
    <source>
        <dbReference type="Proteomes" id="UP000053558"/>
    </source>
</evidence>
<proteinExistence type="inferred from homology"/>
<dbReference type="PANTHER" id="PTHR11122:SF13">
    <property type="entry name" value="GLUCOSE-6-PHOSPHATE 1-EPIMERASE"/>
    <property type="match status" value="1"/>
</dbReference>
<dbReference type="PIRSF" id="PIRSF016020">
    <property type="entry name" value="PHexose_mutarotase"/>
    <property type="match status" value="1"/>
</dbReference>
<feature type="binding site" evidence="7">
    <location>
        <position position="88"/>
    </location>
    <ligand>
        <name>substrate</name>
    </ligand>
</feature>
<reference evidence="9" key="1">
    <citation type="journal article" date="2012" name="Science">
        <title>The Paleozoic origin of enzymatic lignin decomposition reconstructed from 31 fungal genomes.</title>
        <authorList>
            <person name="Floudas D."/>
            <person name="Binder M."/>
            <person name="Riley R."/>
            <person name="Barry K."/>
            <person name="Blanchette R.A."/>
            <person name="Henrissat B."/>
            <person name="Martinez A.T."/>
            <person name="Otillar R."/>
            <person name="Spatafora J.W."/>
            <person name="Yadav J.S."/>
            <person name="Aerts A."/>
            <person name="Benoit I."/>
            <person name="Boyd A."/>
            <person name="Carlson A."/>
            <person name="Copeland A."/>
            <person name="Coutinho P.M."/>
            <person name="de Vries R.P."/>
            <person name="Ferreira P."/>
            <person name="Findley K."/>
            <person name="Foster B."/>
            <person name="Gaskell J."/>
            <person name="Glotzer D."/>
            <person name="Gorecki P."/>
            <person name="Heitman J."/>
            <person name="Hesse C."/>
            <person name="Hori C."/>
            <person name="Igarashi K."/>
            <person name="Jurgens J.A."/>
            <person name="Kallen N."/>
            <person name="Kersten P."/>
            <person name="Kohler A."/>
            <person name="Kuees U."/>
            <person name="Kumar T.K.A."/>
            <person name="Kuo A."/>
            <person name="LaButti K."/>
            <person name="Larrondo L.F."/>
            <person name="Lindquist E."/>
            <person name="Ling A."/>
            <person name="Lombard V."/>
            <person name="Lucas S."/>
            <person name="Lundell T."/>
            <person name="Martin R."/>
            <person name="McLaughlin D.J."/>
            <person name="Morgenstern I."/>
            <person name="Morin E."/>
            <person name="Murat C."/>
            <person name="Nagy L.G."/>
            <person name="Nolan M."/>
            <person name="Ohm R.A."/>
            <person name="Patyshakuliyeva A."/>
            <person name="Rokas A."/>
            <person name="Ruiz-Duenas F.J."/>
            <person name="Sabat G."/>
            <person name="Salamov A."/>
            <person name="Samejima M."/>
            <person name="Schmutz J."/>
            <person name="Slot J.C."/>
            <person name="St John F."/>
            <person name="Stenlid J."/>
            <person name="Sun H."/>
            <person name="Sun S."/>
            <person name="Syed K."/>
            <person name="Tsang A."/>
            <person name="Wiebenga A."/>
            <person name="Young D."/>
            <person name="Pisabarro A."/>
            <person name="Eastwood D.C."/>
            <person name="Martin F."/>
            <person name="Cullen D."/>
            <person name="Grigoriev I.V."/>
            <person name="Hibbett D.S."/>
        </authorList>
    </citation>
    <scope>NUCLEOTIDE SEQUENCE [LARGE SCALE GENOMIC DNA]</scope>
    <source>
        <strain evidence="9">RWD-64-598 SS2</strain>
    </source>
</reference>
<feature type="binding site" evidence="7">
    <location>
        <position position="60"/>
    </location>
    <ligand>
        <name>substrate</name>
    </ligand>
</feature>
<evidence type="ECO:0000256" key="1">
    <source>
        <dbReference type="ARBA" id="ARBA00001096"/>
    </source>
</evidence>
<dbReference type="InterPro" id="IPR008183">
    <property type="entry name" value="Aldose_1/G6P_1-epimerase"/>
</dbReference>
<dbReference type="Gene3D" id="2.70.98.10">
    <property type="match status" value="1"/>
</dbReference>
<dbReference type="EMBL" id="JH711575">
    <property type="protein sequence ID" value="EIW83577.1"/>
    <property type="molecule type" value="Genomic_DNA"/>
</dbReference>
<dbReference type="PANTHER" id="PTHR11122">
    <property type="entry name" value="APOSPORY-ASSOCIATED PROTEIN C-RELATED"/>
    <property type="match status" value="1"/>
</dbReference>
<dbReference type="GO" id="GO:0005737">
    <property type="term" value="C:cytoplasm"/>
    <property type="evidence" value="ECO:0007669"/>
    <property type="project" value="TreeGrafter"/>
</dbReference>
<protein>
    <recommendedName>
        <fullName evidence="3 5">Glucose-6-phosphate 1-epimerase</fullName>
        <ecNumber evidence="3 5">5.1.3.15</ecNumber>
    </recommendedName>
</protein>
<evidence type="ECO:0000256" key="6">
    <source>
        <dbReference type="PIRSR" id="PIRSR016020-1"/>
    </source>
</evidence>
<dbReference type="SUPFAM" id="SSF74650">
    <property type="entry name" value="Galactose mutarotase-like"/>
    <property type="match status" value="1"/>
</dbReference>
<dbReference type="OMA" id="MNWSITD"/>
<feature type="active site" evidence="6">
    <location>
        <position position="259"/>
    </location>
</feature>
<evidence type="ECO:0000256" key="3">
    <source>
        <dbReference type="ARBA" id="ARBA00012083"/>
    </source>
</evidence>
<evidence type="ECO:0000313" key="8">
    <source>
        <dbReference type="EMBL" id="EIW83577.1"/>
    </source>
</evidence>
<comment type="similarity">
    <text evidence="2 5">Belongs to the glucose-6-phosphate 1-epimerase family.</text>
</comment>
<dbReference type="AlphaFoldDB" id="A0A5M3MX55"/>
<dbReference type="CDD" id="cd09020">
    <property type="entry name" value="D-hex-6-P-epi_like"/>
    <property type="match status" value="1"/>
</dbReference>
<feature type="binding site" evidence="7">
    <location>
        <position position="83"/>
    </location>
    <ligand>
        <name>substrate</name>
    </ligand>
</feature>
<feature type="active site" evidence="6">
    <location>
        <position position="159"/>
    </location>
</feature>
<dbReference type="OrthoDB" id="1659429at2759"/>
<dbReference type="KEGG" id="cput:CONPUDRAFT_118890"/>
<dbReference type="GO" id="GO:0047938">
    <property type="term" value="F:glucose-6-phosphate 1-epimerase activity"/>
    <property type="evidence" value="ECO:0007669"/>
    <property type="project" value="UniProtKB-UniRule"/>
</dbReference>
<name>A0A5M3MX55_CONPW</name>
<dbReference type="EC" id="5.1.3.15" evidence="3 5"/>